<evidence type="ECO:0000256" key="10">
    <source>
        <dbReference type="HAMAP-Rule" id="MF_02019"/>
    </source>
</evidence>
<dbReference type="InterPro" id="IPR005863">
    <property type="entry name" value="UDP-N-AcMur_synth"/>
</dbReference>
<evidence type="ECO:0000256" key="5">
    <source>
        <dbReference type="ARBA" id="ARBA00022840"/>
    </source>
</evidence>
<evidence type="ECO:0000259" key="14">
    <source>
        <dbReference type="Pfam" id="PF08245"/>
    </source>
</evidence>
<dbReference type="RefSeq" id="WP_331215761.1">
    <property type="nucleotide sequence ID" value="NZ_JAZGQK010000016.1"/>
</dbReference>
<accession>A0ABU7RVV4</accession>
<dbReference type="EC" id="6.3.2.10" evidence="10 11"/>
<dbReference type="InterPro" id="IPR035911">
    <property type="entry name" value="MurE/MurF_N"/>
</dbReference>
<evidence type="ECO:0000256" key="8">
    <source>
        <dbReference type="ARBA" id="ARBA00023306"/>
    </source>
</evidence>
<feature type="domain" description="Mur ligase C-terminal" evidence="13">
    <location>
        <begin position="319"/>
        <end position="446"/>
    </location>
</feature>
<evidence type="ECO:0000256" key="4">
    <source>
        <dbReference type="ARBA" id="ARBA00022741"/>
    </source>
</evidence>
<comment type="function">
    <text evidence="10 11">Involved in cell wall formation. Catalyzes the final step in the synthesis of UDP-N-acetylmuramoyl-pentapeptide, the precursor of murein.</text>
</comment>
<organism evidence="15 16">
    <name type="scientific">Plantactinospora sonchi</name>
    <dbReference type="NCBI Taxonomy" id="1544735"/>
    <lineage>
        <taxon>Bacteria</taxon>
        <taxon>Bacillati</taxon>
        <taxon>Actinomycetota</taxon>
        <taxon>Actinomycetes</taxon>
        <taxon>Micromonosporales</taxon>
        <taxon>Micromonosporaceae</taxon>
        <taxon>Plantactinospora</taxon>
    </lineage>
</organism>
<feature type="binding site" evidence="10">
    <location>
        <begin position="111"/>
        <end position="117"/>
    </location>
    <ligand>
        <name>ATP</name>
        <dbReference type="ChEBI" id="CHEBI:30616"/>
    </ligand>
</feature>
<dbReference type="GO" id="GO:0047480">
    <property type="term" value="F:UDP-N-acetylmuramoyl-tripeptide-D-alanyl-D-alanine ligase activity"/>
    <property type="evidence" value="ECO:0007669"/>
    <property type="project" value="UniProtKB-EC"/>
</dbReference>
<dbReference type="Proteomes" id="UP001332243">
    <property type="component" value="Unassembled WGS sequence"/>
</dbReference>
<dbReference type="SUPFAM" id="SSF63418">
    <property type="entry name" value="MurE/MurF N-terminal domain"/>
    <property type="match status" value="1"/>
</dbReference>
<keyword evidence="5 10" id="KW-0067">ATP-binding</keyword>
<evidence type="ECO:0000256" key="1">
    <source>
        <dbReference type="ARBA" id="ARBA00022490"/>
    </source>
</evidence>
<dbReference type="Gene3D" id="3.90.190.20">
    <property type="entry name" value="Mur ligase, C-terminal domain"/>
    <property type="match status" value="1"/>
</dbReference>
<evidence type="ECO:0000259" key="13">
    <source>
        <dbReference type="Pfam" id="PF02875"/>
    </source>
</evidence>
<keyword evidence="6 10" id="KW-0133">Cell shape</keyword>
<dbReference type="InterPro" id="IPR013221">
    <property type="entry name" value="Mur_ligase_cen"/>
</dbReference>
<protein>
    <recommendedName>
        <fullName evidence="10 11">UDP-N-acetylmuramoyl-tripeptide--D-alanyl-D-alanine ligase</fullName>
        <ecNumber evidence="10 11">6.3.2.10</ecNumber>
    </recommendedName>
    <alternativeName>
        <fullName evidence="10">D-alanyl-D-alanine-adding enzyme</fullName>
    </alternativeName>
</protein>
<keyword evidence="3 10" id="KW-0132">Cell division</keyword>
<dbReference type="SUPFAM" id="SSF53244">
    <property type="entry name" value="MurD-like peptide ligases, peptide-binding domain"/>
    <property type="match status" value="1"/>
</dbReference>
<comment type="pathway">
    <text evidence="10 11">Cell wall biogenesis; peptidoglycan biosynthesis.</text>
</comment>
<dbReference type="Gene3D" id="3.40.1190.10">
    <property type="entry name" value="Mur-like, catalytic domain"/>
    <property type="match status" value="1"/>
</dbReference>
<keyword evidence="2 10" id="KW-0436">Ligase</keyword>
<dbReference type="InterPro" id="IPR000713">
    <property type="entry name" value="Mur_ligase_N"/>
</dbReference>
<keyword evidence="9 10" id="KW-0961">Cell wall biogenesis/degradation</keyword>
<gene>
    <name evidence="10 15" type="primary">murF</name>
    <name evidence="15" type="ORF">V1633_19395</name>
</gene>
<dbReference type="HAMAP" id="MF_02019">
    <property type="entry name" value="MurF"/>
    <property type="match status" value="1"/>
</dbReference>
<evidence type="ECO:0000256" key="11">
    <source>
        <dbReference type="RuleBase" id="RU004136"/>
    </source>
</evidence>
<dbReference type="EMBL" id="JAZGQK010000016">
    <property type="protein sequence ID" value="MEE6260653.1"/>
    <property type="molecule type" value="Genomic_DNA"/>
</dbReference>
<dbReference type="PANTHER" id="PTHR43024">
    <property type="entry name" value="UDP-N-ACETYLMURAMOYL-TRIPEPTIDE--D-ALANYL-D-ALANINE LIGASE"/>
    <property type="match status" value="1"/>
</dbReference>
<keyword evidence="7 10" id="KW-0573">Peptidoglycan synthesis</keyword>
<comment type="subcellular location">
    <subcellularLocation>
        <location evidence="10 11">Cytoplasm</location>
    </subcellularLocation>
</comment>
<name>A0ABU7RVV4_9ACTN</name>
<evidence type="ECO:0000256" key="9">
    <source>
        <dbReference type="ARBA" id="ARBA00023316"/>
    </source>
</evidence>
<dbReference type="PANTHER" id="PTHR43024:SF1">
    <property type="entry name" value="UDP-N-ACETYLMURAMOYL-TRIPEPTIDE--D-ALANYL-D-ALANINE LIGASE"/>
    <property type="match status" value="1"/>
</dbReference>
<dbReference type="InterPro" id="IPR036565">
    <property type="entry name" value="Mur-like_cat_sf"/>
</dbReference>
<evidence type="ECO:0000256" key="2">
    <source>
        <dbReference type="ARBA" id="ARBA00022598"/>
    </source>
</evidence>
<dbReference type="InterPro" id="IPR004101">
    <property type="entry name" value="Mur_ligase_C"/>
</dbReference>
<keyword evidence="1 10" id="KW-0963">Cytoplasm</keyword>
<dbReference type="Gene3D" id="3.40.1390.10">
    <property type="entry name" value="MurE/MurF, N-terminal domain"/>
    <property type="match status" value="1"/>
</dbReference>
<evidence type="ECO:0000313" key="16">
    <source>
        <dbReference type="Proteomes" id="UP001332243"/>
    </source>
</evidence>
<comment type="caution">
    <text evidence="15">The sequence shown here is derived from an EMBL/GenBank/DDBJ whole genome shotgun (WGS) entry which is preliminary data.</text>
</comment>
<feature type="domain" description="Mur ligase N-terminal catalytic" evidence="12">
    <location>
        <begin position="30"/>
        <end position="90"/>
    </location>
</feature>
<dbReference type="NCBIfam" id="TIGR01143">
    <property type="entry name" value="murF"/>
    <property type="match status" value="1"/>
</dbReference>
<evidence type="ECO:0000256" key="6">
    <source>
        <dbReference type="ARBA" id="ARBA00022960"/>
    </source>
</evidence>
<evidence type="ECO:0000256" key="7">
    <source>
        <dbReference type="ARBA" id="ARBA00022984"/>
    </source>
</evidence>
<keyword evidence="4 10" id="KW-0547">Nucleotide-binding</keyword>
<dbReference type="Pfam" id="PF08245">
    <property type="entry name" value="Mur_ligase_M"/>
    <property type="match status" value="1"/>
</dbReference>
<dbReference type="Pfam" id="PF02875">
    <property type="entry name" value="Mur_ligase_C"/>
    <property type="match status" value="1"/>
</dbReference>
<evidence type="ECO:0000256" key="3">
    <source>
        <dbReference type="ARBA" id="ARBA00022618"/>
    </source>
</evidence>
<proteinExistence type="inferred from homology"/>
<comment type="catalytic activity">
    <reaction evidence="10 11">
        <text>D-alanyl-D-alanine + UDP-N-acetyl-alpha-D-muramoyl-L-alanyl-gamma-D-glutamyl-meso-2,6-diaminopimelate + ATP = UDP-N-acetyl-alpha-D-muramoyl-L-alanyl-gamma-D-glutamyl-meso-2,6-diaminopimeloyl-D-alanyl-D-alanine + ADP + phosphate + H(+)</text>
        <dbReference type="Rhea" id="RHEA:28374"/>
        <dbReference type="ChEBI" id="CHEBI:15378"/>
        <dbReference type="ChEBI" id="CHEBI:30616"/>
        <dbReference type="ChEBI" id="CHEBI:43474"/>
        <dbReference type="ChEBI" id="CHEBI:57822"/>
        <dbReference type="ChEBI" id="CHEBI:61386"/>
        <dbReference type="ChEBI" id="CHEBI:83905"/>
        <dbReference type="ChEBI" id="CHEBI:456216"/>
        <dbReference type="EC" id="6.3.2.10"/>
    </reaction>
</comment>
<reference evidence="15 16" key="1">
    <citation type="submission" date="2024-01" db="EMBL/GenBank/DDBJ databases">
        <title>Genome insights into Plantactinospora sonchi sp. nov.</title>
        <authorList>
            <person name="Wang L."/>
        </authorList>
    </citation>
    <scope>NUCLEOTIDE SEQUENCE [LARGE SCALE GENOMIC DNA]</scope>
    <source>
        <strain evidence="15 16">NEAU-QY2</strain>
    </source>
</reference>
<dbReference type="Pfam" id="PF01225">
    <property type="entry name" value="Mur_ligase"/>
    <property type="match status" value="1"/>
</dbReference>
<dbReference type="SUPFAM" id="SSF53623">
    <property type="entry name" value="MurD-like peptide ligases, catalytic domain"/>
    <property type="match status" value="1"/>
</dbReference>
<sequence>MIPMTLAEVAAAVDGRLAADDPELTVTGPVEFDSREVRPGGLFVAFPGEKVDGHDYAAAAVAERGAVGVLGSRAVDGVPMVLVDDARVAMGRLARAVLDRLPELTVIGLTGSSGKTTTKDLVGQLTARLGPTVAPAGSFNNELGHPYTALRADADTRYLVLEKGARGIGHVRYLCEIAPPRIAVVTNVGTSHIGEFGSVEAIALAKGELVEALPAAGLAVLNADDPRVRAMAERTAGRVVLVGEAADAEVRAEDVLLDERGRASYTLVTPNGRVPVRLGVSGRHQVGNTLAAAAVALDLGMPLAELPEALGALVLPSTRRMDVFDRADGVTVIDDSYNANPGSMGAALHALAAMGRDRRTVAVLGYMAELGDFERAGHEEVGRLAAELGVDRLLVVGETAAPIRDGAVAVADWGGESVLVTDQQAAIGLLRRELRSGDVVLVKGSRYRTWDVVDALREAAAGPQGDAR</sequence>
<keyword evidence="16" id="KW-1185">Reference proteome</keyword>
<comment type="similarity">
    <text evidence="10">Belongs to the MurCDEF family. MurF subfamily.</text>
</comment>
<feature type="domain" description="Mur ligase central" evidence="14">
    <location>
        <begin position="110"/>
        <end position="296"/>
    </location>
</feature>
<evidence type="ECO:0000313" key="15">
    <source>
        <dbReference type="EMBL" id="MEE6260653.1"/>
    </source>
</evidence>
<evidence type="ECO:0000259" key="12">
    <source>
        <dbReference type="Pfam" id="PF01225"/>
    </source>
</evidence>
<keyword evidence="8 10" id="KW-0131">Cell cycle</keyword>
<dbReference type="InterPro" id="IPR051046">
    <property type="entry name" value="MurCDEF_CellWall_CoF430Synth"/>
</dbReference>
<dbReference type="InterPro" id="IPR036615">
    <property type="entry name" value="Mur_ligase_C_dom_sf"/>
</dbReference>